<reference evidence="1" key="2">
    <citation type="journal article" date="2015" name="Data Brief">
        <title>Shoot transcriptome of the giant reed, Arundo donax.</title>
        <authorList>
            <person name="Barrero R.A."/>
            <person name="Guerrero F.D."/>
            <person name="Moolhuijzen P."/>
            <person name="Goolsby J.A."/>
            <person name="Tidwell J."/>
            <person name="Bellgard S.E."/>
            <person name="Bellgard M.I."/>
        </authorList>
    </citation>
    <scope>NUCLEOTIDE SEQUENCE</scope>
    <source>
        <tissue evidence="1">Shoot tissue taken approximately 20 cm above the soil surface</tissue>
    </source>
</reference>
<dbReference type="EMBL" id="GBRH01224469">
    <property type="protein sequence ID" value="JAD73426.1"/>
    <property type="molecule type" value="Transcribed_RNA"/>
</dbReference>
<reference evidence="1" key="1">
    <citation type="submission" date="2014-09" db="EMBL/GenBank/DDBJ databases">
        <authorList>
            <person name="Magalhaes I.L.F."/>
            <person name="Oliveira U."/>
            <person name="Santos F.R."/>
            <person name="Vidigal T.H.D.A."/>
            <person name="Brescovit A.D."/>
            <person name="Santos A.J."/>
        </authorList>
    </citation>
    <scope>NUCLEOTIDE SEQUENCE</scope>
    <source>
        <tissue evidence="1">Shoot tissue taken approximately 20 cm above the soil surface</tissue>
    </source>
</reference>
<name>A0A0A9CCV9_ARUDO</name>
<sequence length="16" mass="2014">MFDSFQIIQSFWHLSK</sequence>
<proteinExistence type="predicted"/>
<accession>A0A0A9CCV9</accession>
<dbReference type="AlphaFoldDB" id="A0A0A9CCV9"/>
<evidence type="ECO:0000313" key="1">
    <source>
        <dbReference type="EMBL" id="JAD73426.1"/>
    </source>
</evidence>
<organism evidence="1">
    <name type="scientific">Arundo donax</name>
    <name type="common">Giant reed</name>
    <name type="synonym">Donax arundinaceus</name>
    <dbReference type="NCBI Taxonomy" id="35708"/>
    <lineage>
        <taxon>Eukaryota</taxon>
        <taxon>Viridiplantae</taxon>
        <taxon>Streptophyta</taxon>
        <taxon>Embryophyta</taxon>
        <taxon>Tracheophyta</taxon>
        <taxon>Spermatophyta</taxon>
        <taxon>Magnoliopsida</taxon>
        <taxon>Liliopsida</taxon>
        <taxon>Poales</taxon>
        <taxon>Poaceae</taxon>
        <taxon>PACMAD clade</taxon>
        <taxon>Arundinoideae</taxon>
        <taxon>Arundineae</taxon>
        <taxon>Arundo</taxon>
    </lineage>
</organism>
<protein>
    <submittedName>
        <fullName evidence="1">Uncharacterized protein</fullName>
    </submittedName>
</protein>